<dbReference type="InterPro" id="IPR036537">
    <property type="entry name" value="Adaptor_Cbl_N_dom_sf"/>
</dbReference>
<gene>
    <name evidence="1" type="ORF">R3P38DRAFT_2528992</name>
</gene>
<reference evidence="1 2" key="1">
    <citation type="journal article" date="2024" name="J Genomics">
        <title>Draft genome sequencing and assembly of Favolaschia claudopus CIRM-BRFM 2984 isolated from oak limbs.</title>
        <authorList>
            <person name="Navarro D."/>
            <person name="Drula E."/>
            <person name="Chaduli D."/>
            <person name="Cazenave R."/>
            <person name="Ahrendt S."/>
            <person name="Wang J."/>
            <person name="Lipzen A."/>
            <person name="Daum C."/>
            <person name="Barry K."/>
            <person name="Grigoriev I.V."/>
            <person name="Favel A."/>
            <person name="Rosso M.N."/>
            <person name="Martin F."/>
        </authorList>
    </citation>
    <scope>NUCLEOTIDE SEQUENCE [LARGE SCALE GENOMIC DNA]</scope>
    <source>
        <strain evidence="1 2">CIRM-BRFM 2984</strain>
    </source>
</reference>
<comment type="caution">
    <text evidence="1">The sequence shown here is derived from an EMBL/GenBank/DDBJ whole genome shotgun (WGS) entry which is preliminary data.</text>
</comment>
<evidence type="ECO:0000313" key="2">
    <source>
        <dbReference type="Proteomes" id="UP001362999"/>
    </source>
</evidence>
<proteinExistence type="predicted"/>
<dbReference type="Gene3D" id="1.20.930.20">
    <property type="entry name" value="Adaptor protein Cbl, N-terminal domain"/>
    <property type="match status" value="1"/>
</dbReference>
<sequence length="191" mass="20822">LAQSADAFPPLKSAVGGVIALWTVAERAKHCKSEAIAVALRANEILNNIADAVPDATAISPAMLQSITRFTLLLENICSELDQIASTSTISRIVHVNRNEQTLKQMLIRLTNVYDDFVAAATLRIEQHQNRFVAQITAHQDAVSCAQQDTRVAVNNGANTLKPHIAQVLFYCRVTVFFGLPLNDPPIRAPP</sequence>
<dbReference type="AlphaFoldDB" id="A0AAW0BIT6"/>
<dbReference type="InterPro" id="IPR059179">
    <property type="entry name" value="MLKL-like_MCAfunc"/>
</dbReference>
<keyword evidence="2" id="KW-1185">Reference proteome</keyword>
<dbReference type="EMBL" id="JAWWNJ010000032">
    <property type="protein sequence ID" value="KAK7026292.1"/>
    <property type="molecule type" value="Genomic_DNA"/>
</dbReference>
<organism evidence="1 2">
    <name type="scientific">Favolaschia claudopus</name>
    <dbReference type="NCBI Taxonomy" id="2862362"/>
    <lineage>
        <taxon>Eukaryota</taxon>
        <taxon>Fungi</taxon>
        <taxon>Dikarya</taxon>
        <taxon>Basidiomycota</taxon>
        <taxon>Agaricomycotina</taxon>
        <taxon>Agaricomycetes</taxon>
        <taxon>Agaricomycetidae</taxon>
        <taxon>Agaricales</taxon>
        <taxon>Marasmiineae</taxon>
        <taxon>Mycenaceae</taxon>
        <taxon>Favolaschia</taxon>
    </lineage>
</organism>
<accession>A0AAW0BIT6</accession>
<dbReference type="CDD" id="cd21037">
    <property type="entry name" value="MLKL_NTD"/>
    <property type="match status" value="1"/>
</dbReference>
<evidence type="ECO:0000313" key="1">
    <source>
        <dbReference type="EMBL" id="KAK7026292.1"/>
    </source>
</evidence>
<dbReference type="Proteomes" id="UP001362999">
    <property type="component" value="Unassembled WGS sequence"/>
</dbReference>
<feature type="non-terminal residue" evidence="1">
    <location>
        <position position="1"/>
    </location>
</feature>
<name>A0AAW0BIT6_9AGAR</name>
<protein>
    <submittedName>
        <fullName evidence="1">Uncharacterized protein</fullName>
    </submittedName>
</protein>
<dbReference type="GO" id="GO:0007166">
    <property type="term" value="P:cell surface receptor signaling pathway"/>
    <property type="evidence" value="ECO:0007669"/>
    <property type="project" value="InterPro"/>
</dbReference>